<keyword evidence="6" id="KW-0862">Zinc</keyword>
<dbReference type="GO" id="GO:0005886">
    <property type="term" value="C:plasma membrane"/>
    <property type="evidence" value="ECO:0007669"/>
    <property type="project" value="TreeGrafter"/>
</dbReference>
<dbReference type="FunFam" id="1.10.8.60:FF:000001">
    <property type="entry name" value="ATP-dependent zinc metalloprotease FtsH"/>
    <property type="match status" value="1"/>
</dbReference>
<comment type="similarity">
    <text evidence="2">In the C-terminal section; belongs to the peptidase M41 family.</text>
</comment>
<evidence type="ECO:0000256" key="8">
    <source>
        <dbReference type="RuleBase" id="RU003651"/>
    </source>
</evidence>
<dbReference type="Gene3D" id="3.40.50.300">
    <property type="entry name" value="P-loop containing nucleotide triphosphate hydrolases"/>
    <property type="match status" value="1"/>
</dbReference>
<evidence type="ECO:0000256" key="2">
    <source>
        <dbReference type="ARBA" id="ARBA00010044"/>
    </source>
</evidence>
<dbReference type="EMBL" id="LR778114">
    <property type="protein sequence ID" value="CAB1128876.1"/>
    <property type="molecule type" value="Genomic_DNA"/>
</dbReference>
<dbReference type="Gene3D" id="1.10.8.60">
    <property type="match status" value="1"/>
</dbReference>
<dbReference type="InterPro" id="IPR003960">
    <property type="entry name" value="ATPase_AAA_CS"/>
</dbReference>
<dbReference type="Gene3D" id="1.20.58.760">
    <property type="entry name" value="Peptidase M41"/>
    <property type="match status" value="1"/>
</dbReference>
<accession>A0A6F8ZGV7</accession>
<keyword evidence="5" id="KW-0378">Hydrolase</keyword>
<organism evidence="10 11">
    <name type="scientific">Candidatus Hydrogenisulfobacillus filiaventi</name>
    <dbReference type="NCBI Taxonomy" id="2707344"/>
    <lineage>
        <taxon>Bacteria</taxon>
        <taxon>Bacillati</taxon>
        <taxon>Bacillota</taxon>
        <taxon>Clostridia</taxon>
        <taxon>Eubacteriales</taxon>
        <taxon>Clostridiales Family XVII. Incertae Sedis</taxon>
        <taxon>Candidatus Hydrogenisulfobacillus</taxon>
    </lineage>
</organism>
<dbReference type="GO" id="GO:0046872">
    <property type="term" value="F:metal ion binding"/>
    <property type="evidence" value="ECO:0007669"/>
    <property type="project" value="UniProtKB-KW"/>
</dbReference>
<dbReference type="InterPro" id="IPR037219">
    <property type="entry name" value="Peptidase_M41-like"/>
</dbReference>
<evidence type="ECO:0000256" key="7">
    <source>
        <dbReference type="ARBA" id="ARBA00023049"/>
    </source>
</evidence>
<dbReference type="InterPro" id="IPR003593">
    <property type="entry name" value="AAA+_ATPase"/>
</dbReference>
<dbReference type="PANTHER" id="PTHR23076">
    <property type="entry name" value="METALLOPROTEASE M41 FTSH"/>
    <property type="match status" value="1"/>
</dbReference>
<evidence type="ECO:0000259" key="9">
    <source>
        <dbReference type="SMART" id="SM00382"/>
    </source>
</evidence>
<gene>
    <name evidence="10" type="ORF">R50_1370</name>
</gene>
<dbReference type="FunFam" id="3.40.50.300:FF:002568">
    <property type="entry name" value="Cell division protein (FtsH)"/>
    <property type="match status" value="1"/>
</dbReference>
<name>A0A6F8ZGV7_9FIRM</name>
<keyword evidence="4" id="KW-0479">Metal-binding</keyword>
<protein>
    <submittedName>
        <fullName evidence="10">AAA domain-containing protein</fullName>
    </submittedName>
</protein>
<evidence type="ECO:0000256" key="1">
    <source>
        <dbReference type="ARBA" id="ARBA00001947"/>
    </source>
</evidence>
<dbReference type="InterPro" id="IPR027417">
    <property type="entry name" value="P-loop_NTPase"/>
</dbReference>
<evidence type="ECO:0000313" key="10">
    <source>
        <dbReference type="EMBL" id="CAB1128876.1"/>
    </source>
</evidence>
<dbReference type="InterPro" id="IPR000642">
    <property type="entry name" value="Peptidase_M41"/>
</dbReference>
<feature type="domain" description="AAA+ ATPase" evidence="9">
    <location>
        <begin position="98"/>
        <end position="244"/>
    </location>
</feature>
<evidence type="ECO:0000313" key="11">
    <source>
        <dbReference type="Proteomes" id="UP000503399"/>
    </source>
</evidence>
<evidence type="ECO:0000256" key="3">
    <source>
        <dbReference type="ARBA" id="ARBA00022670"/>
    </source>
</evidence>
<dbReference type="GO" id="GO:0004222">
    <property type="term" value="F:metalloendopeptidase activity"/>
    <property type="evidence" value="ECO:0007669"/>
    <property type="project" value="InterPro"/>
</dbReference>
<dbReference type="InterPro" id="IPR003959">
    <property type="entry name" value="ATPase_AAA_core"/>
</dbReference>
<dbReference type="KEGG" id="hfv:R50_1370"/>
<keyword evidence="3" id="KW-0645">Protease</keyword>
<dbReference type="SMART" id="SM00382">
    <property type="entry name" value="AAA"/>
    <property type="match status" value="1"/>
</dbReference>
<dbReference type="Pfam" id="PF00004">
    <property type="entry name" value="AAA"/>
    <property type="match status" value="1"/>
</dbReference>
<dbReference type="AlphaFoldDB" id="A0A6F8ZGV7"/>
<evidence type="ECO:0000256" key="4">
    <source>
        <dbReference type="ARBA" id="ARBA00022723"/>
    </source>
</evidence>
<dbReference type="SUPFAM" id="SSF52540">
    <property type="entry name" value="P-loop containing nucleoside triphosphate hydrolases"/>
    <property type="match status" value="1"/>
</dbReference>
<proteinExistence type="inferred from homology"/>
<dbReference type="Pfam" id="PF17862">
    <property type="entry name" value="AAA_lid_3"/>
    <property type="match status" value="1"/>
</dbReference>
<keyword evidence="8" id="KW-0067">ATP-binding</keyword>
<keyword evidence="8" id="KW-0547">Nucleotide-binding</keyword>
<comment type="cofactor">
    <cofactor evidence="1">
        <name>Zn(2+)</name>
        <dbReference type="ChEBI" id="CHEBI:29105"/>
    </cofactor>
</comment>
<dbReference type="PANTHER" id="PTHR23076:SF97">
    <property type="entry name" value="ATP-DEPENDENT ZINC METALLOPROTEASE YME1L1"/>
    <property type="match status" value="1"/>
</dbReference>
<reference evidence="10 11" key="1">
    <citation type="submission" date="2020-02" db="EMBL/GenBank/DDBJ databases">
        <authorList>
            <person name="Hogendoorn C."/>
        </authorList>
    </citation>
    <scope>NUCLEOTIDE SEQUENCE [LARGE SCALE GENOMIC DNA]</scope>
    <source>
        <strain evidence="10">R501</strain>
    </source>
</reference>
<sequence length="501" mass="53696">MLKEILLGVVLAVLVFLGLEGLDVWPLLFFLGVGLFVYATGLAQRLTQGRPRRVVSGAGTPAVTFQDIGGQTTAKHELQEALEFLRKPEAIAHLGIRPLKGILLVGPPGTGKTLLAKAAAQYTDSAFLAASGSEFIEVYAGVGAQRVRQLFAEARSVARREGKGSAIIFIDELEVMAGRRGQHHSHLEYDQTLNQLLVEMDGMATQEGDVRVLVMGATNRADLIDPALLRPGRFDRVVQVELPDREARLAILQLHTRNKPLADDVDLEAVARDTYGFSGAHLESVCNEAAILALREGSPRIRAAHLAGAVEKVMLGERIPRSLDQADIRRVAIHEGGHALVGELLDPGSVASVTIAPRGQALGYVRQSPDDERLLQTHSELRTAIAVCLAGSAAEVAVTGEASTGAANDFQKAWDIARRMVLAGLSPLGVVAEEALSPEKLYDTVNAIVSQERQRVEQLLQAYRPALEALAARLLEAETLPGEVVRELAGMHSPQAGAESA</sequence>
<keyword evidence="11" id="KW-1185">Reference proteome</keyword>
<evidence type="ECO:0000256" key="5">
    <source>
        <dbReference type="ARBA" id="ARBA00022801"/>
    </source>
</evidence>
<keyword evidence="7" id="KW-0482">Metalloprotease</keyword>
<dbReference type="Proteomes" id="UP000503399">
    <property type="component" value="Chromosome"/>
</dbReference>
<dbReference type="SUPFAM" id="SSF140990">
    <property type="entry name" value="FtsH protease domain-like"/>
    <property type="match status" value="1"/>
</dbReference>
<comment type="similarity">
    <text evidence="8">Belongs to the AAA ATPase family.</text>
</comment>
<dbReference type="GO" id="GO:0016887">
    <property type="term" value="F:ATP hydrolysis activity"/>
    <property type="evidence" value="ECO:0007669"/>
    <property type="project" value="InterPro"/>
</dbReference>
<dbReference type="GO" id="GO:0004176">
    <property type="term" value="F:ATP-dependent peptidase activity"/>
    <property type="evidence" value="ECO:0007669"/>
    <property type="project" value="InterPro"/>
</dbReference>
<dbReference type="Pfam" id="PF01434">
    <property type="entry name" value="Peptidase_M41"/>
    <property type="match status" value="1"/>
</dbReference>
<dbReference type="GO" id="GO:0006508">
    <property type="term" value="P:proteolysis"/>
    <property type="evidence" value="ECO:0007669"/>
    <property type="project" value="UniProtKB-KW"/>
</dbReference>
<dbReference type="PROSITE" id="PS00674">
    <property type="entry name" value="AAA"/>
    <property type="match status" value="1"/>
</dbReference>
<dbReference type="GO" id="GO:0005524">
    <property type="term" value="F:ATP binding"/>
    <property type="evidence" value="ECO:0007669"/>
    <property type="project" value="UniProtKB-KW"/>
</dbReference>
<dbReference type="GO" id="GO:0030163">
    <property type="term" value="P:protein catabolic process"/>
    <property type="evidence" value="ECO:0007669"/>
    <property type="project" value="TreeGrafter"/>
</dbReference>
<dbReference type="InterPro" id="IPR041569">
    <property type="entry name" value="AAA_lid_3"/>
</dbReference>
<evidence type="ECO:0000256" key="6">
    <source>
        <dbReference type="ARBA" id="ARBA00022833"/>
    </source>
</evidence>